<evidence type="ECO:0000256" key="2">
    <source>
        <dbReference type="ARBA" id="ARBA00023235"/>
    </source>
</evidence>
<dbReference type="Proteomes" id="UP000274097">
    <property type="component" value="Unassembled WGS sequence"/>
</dbReference>
<evidence type="ECO:0000313" key="3">
    <source>
        <dbReference type="EMBL" id="RKK01287.1"/>
    </source>
</evidence>
<accession>A0A3A9J269</accession>
<dbReference type="AlphaFoldDB" id="A0A3A9J269"/>
<dbReference type="GO" id="GO:0005737">
    <property type="term" value="C:cytoplasm"/>
    <property type="evidence" value="ECO:0007669"/>
    <property type="project" value="TreeGrafter"/>
</dbReference>
<proteinExistence type="predicted"/>
<organism evidence="3 6">
    <name type="scientific">Teichococcus wenyumeiae</name>
    <dbReference type="NCBI Taxonomy" id="2478470"/>
    <lineage>
        <taxon>Bacteria</taxon>
        <taxon>Pseudomonadati</taxon>
        <taxon>Pseudomonadota</taxon>
        <taxon>Alphaproteobacteria</taxon>
        <taxon>Acetobacterales</taxon>
        <taxon>Roseomonadaceae</taxon>
        <taxon>Roseomonas</taxon>
    </lineage>
</organism>
<dbReference type="OrthoDB" id="9781415at2"/>
<dbReference type="GO" id="GO:0016791">
    <property type="term" value="F:phosphatase activity"/>
    <property type="evidence" value="ECO:0007669"/>
    <property type="project" value="TreeGrafter"/>
</dbReference>
<dbReference type="InterPro" id="IPR013078">
    <property type="entry name" value="His_Pase_superF_clade-1"/>
</dbReference>
<evidence type="ECO:0000256" key="1">
    <source>
        <dbReference type="ARBA" id="ARBA00023152"/>
    </source>
</evidence>
<keyword evidence="5" id="KW-1185">Reference proteome</keyword>
<dbReference type="InterPro" id="IPR029033">
    <property type="entry name" value="His_PPase_superfam"/>
</dbReference>
<dbReference type="InParanoid" id="A0A3A9J269"/>
<dbReference type="PANTHER" id="PTHR48100:SF1">
    <property type="entry name" value="HISTIDINE PHOSPHATASE FAMILY PROTEIN-RELATED"/>
    <property type="match status" value="1"/>
</dbReference>
<evidence type="ECO:0000313" key="5">
    <source>
        <dbReference type="Proteomes" id="UP000274097"/>
    </source>
</evidence>
<dbReference type="InterPro" id="IPR001345">
    <property type="entry name" value="PG/BPGM_mutase_AS"/>
</dbReference>
<comment type="caution">
    <text evidence="3">The sequence shown here is derived from an EMBL/GenBank/DDBJ whole genome shotgun (WGS) entry which is preliminary data.</text>
</comment>
<dbReference type="CDD" id="cd07067">
    <property type="entry name" value="HP_PGM_like"/>
    <property type="match status" value="1"/>
</dbReference>
<sequence>MILLRHGQSEFNLHFTATRRDPGIQDPRLTELGHQQAEQAAEALLAETGGAIRRIIASPYTRALQTAAPLARRLGLPVTIQPLVRERYAFACDIGSPRTKLAMEWPDHDLSHIEEVWWPAIEEPAEQVEGRARLFRQEMAALEDWAETVVVSHWGFILSMTGRSMANGEWLRCDPTGPGPESIVWKHS</sequence>
<gene>
    <name evidence="3" type="ORF">D6Z83_25785</name>
    <name evidence="4" type="ORF">EBE87_02095</name>
</gene>
<dbReference type="PANTHER" id="PTHR48100">
    <property type="entry name" value="BROAD-SPECIFICITY PHOSPHATASE YOR283W-RELATED"/>
    <property type="match status" value="1"/>
</dbReference>
<dbReference type="SUPFAM" id="SSF53254">
    <property type="entry name" value="Phosphoglycerate mutase-like"/>
    <property type="match status" value="1"/>
</dbReference>
<dbReference type="RefSeq" id="WP_120640984.1">
    <property type="nucleotide sequence ID" value="NZ_RAQU01000301.1"/>
</dbReference>
<evidence type="ECO:0000313" key="6">
    <source>
        <dbReference type="Proteomes" id="UP000278036"/>
    </source>
</evidence>
<protein>
    <submittedName>
        <fullName evidence="3">Histidine phosphatase family protein</fullName>
    </submittedName>
</protein>
<evidence type="ECO:0000313" key="4">
    <source>
        <dbReference type="EMBL" id="RMI27185.1"/>
    </source>
</evidence>
<dbReference type="EMBL" id="RAQU01000301">
    <property type="protein sequence ID" value="RKK01287.1"/>
    <property type="molecule type" value="Genomic_DNA"/>
</dbReference>
<keyword evidence="2" id="KW-0413">Isomerase</keyword>
<dbReference type="InterPro" id="IPR050275">
    <property type="entry name" value="PGM_Phosphatase"/>
</dbReference>
<reference evidence="3 6" key="1">
    <citation type="submission" date="2018-09" db="EMBL/GenBank/DDBJ databases">
        <title>Roseomonas sp. nov., isolated from feces of Tibetan antelopes in the Qinghai-Tibet plateau, China.</title>
        <authorList>
            <person name="Tian Z."/>
        </authorList>
    </citation>
    <scope>NUCLEOTIDE SEQUENCE [LARGE SCALE GENOMIC DNA]</scope>
    <source>
        <strain evidence="4 5">Z23</strain>
        <strain evidence="3 6">Z24</strain>
    </source>
</reference>
<dbReference type="Pfam" id="PF00300">
    <property type="entry name" value="His_Phos_1"/>
    <property type="match status" value="1"/>
</dbReference>
<dbReference type="Gene3D" id="3.40.50.1240">
    <property type="entry name" value="Phosphoglycerate mutase-like"/>
    <property type="match status" value="1"/>
</dbReference>
<name>A0A3A9J269_9PROT</name>
<dbReference type="SMART" id="SM00855">
    <property type="entry name" value="PGAM"/>
    <property type="match status" value="1"/>
</dbReference>
<dbReference type="Proteomes" id="UP000278036">
    <property type="component" value="Unassembled WGS sequence"/>
</dbReference>
<dbReference type="EMBL" id="RFLX01000001">
    <property type="protein sequence ID" value="RMI27185.1"/>
    <property type="molecule type" value="Genomic_DNA"/>
</dbReference>
<keyword evidence="1" id="KW-0324">Glycolysis</keyword>
<dbReference type="PROSITE" id="PS00175">
    <property type="entry name" value="PG_MUTASE"/>
    <property type="match status" value="1"/>
</dbReference>